<reference evidence="1" key="1">
    <citation type="submission" date="2013-07" db="EMBL/GenBank/DDBJ databases">
        <title>The genome of Eucalyptus grandis.</title>
        <authorList>
            <person name="Schmutz J."/>
            <person name="Hayes R."/>
            <person name="Myburg A."/>
            <person name="Tuskan G."/>
            <person name="Grattapaglia D."/>
            <person name="Rokhsar D.S."/>
        </authorList>
    </citation>
    <scope>NUCLEOTIDE SEQUENCE</scope>
    <source>
        <tissue evidence="1">Leaf extractions</tissue>
    </source>
</reference>
<accession>A0A059DCS4</accession>
<organism evidence="1">
    <name type="scientific">Eucalyptus grandis</name>
    <name type="common">Flooded gum</name>
    <dbReference type="NCBI Taxonomy" id="71139"/>
    <lineage>
        <taxon>Eukaryota</taxon>
        <taxon>Viridiplantae</taxon>
        <taxon>Streptophyta</taxon>
        <taxon>Embryophyta</taxon>
        <taxon>Tracheophyta</taxon>
        <taxon>Spermatophyta</taxon>
        <taxon>Magnoliopsida</taxon>
        <taxon>eudicotyledons</taxon>
        <taxon>Gunneridae</taxon>
        <taxon>Pentapetalae</taxon>
        <taxon>rosids</taxon>
        <taxon>malvids</taxon>
        <taxon>Myrtales</taxon>
        <taxon>Myrtaceae</taxon>
        <taxon>Myrtoideae</taxon>
        <taxon>Eucalypteae</taxon>
        <taxon>Eucalyptus</taxon>
    </lineage>
</organism>
<proteinExistence type="predicted"/>
<sequence length="102" mass="11611">MICQVVSQNHMNGETIFSCLLIILNSKRSSRYHFQTCDAHLKCDRSSQKETCDGPYFLILSPYLSLNRLSAEPFLYLKFSPFDVGVGFPSKNLITQTGVDER</sequence>
<protein>
    <submittedName>
        <fullName evidence="1">Uncharacterized protein</fullName>
    </submittedName>
</protein>
<dbReference type="Gramene" id="KCW88367">
    <property type="protein sequence ID" value="KCW88367"/>
    <property type="gene ID" value="EUGRSUZ_A00758"/>
</dbReference>
<dbReference type="EMBL" id="KK198753">
    <property type="protein sequence ID" value="KCW88367.1"/>
    <property type="molecule type" value="Genomic_DNA"/>
</dbReference>
<evidence type="ECO:0000313" key="1">
    <source>
        <dbReference type="EMBL" id="KCW88367.1"/>
    </source>
</evidence>
<dbReference type="AlphaFoldDB" id="A0A059DCS4"/>
<name>A0A059DCS4_EUCGR</name>
<gene>
    <name evidence="1" type="ORF">EUGRSUZ_A00758</name>
</gene>
<dbReference type="InParanoid" id="A0A059DCS4"/>